<feature type="compositionally biased region" description="Low complexity" evidence="1">
    <location>
        <begin position="958"/>
        <end position="991"/>
    </location>
</feature>
<accession>A0ABP0J8A5</accession>
<dbReference type="InterPro" id="IPR000219">
    <property type="entry name" value="DH_dom"/>
</dbReference>
<dbReference type="SUPFAM" id="SSF50156">
    <property type="entry name" value="PDZ domain-like"/>
    <property type="match status" value="1"/>
</dbReference>
<dbReference type="SUPFAM" id="SSF48065">
    <property type="entry name" value="DBL homology domain (DH-domain)"/>
    <property type="match status" value="2"/>
</dbReference>
<dbReference type="PROSITE" id="PS50010">
    <property type="entry name" value="DH_2"/>
    <property type="match status" value="2"/>
</dbReference>
<feature type="domain" description="DH" evidence="2">
    <location>
        <begin position="275"/>
        <end position="484"/>
    </location>
</feature>
<feature type="compositionally biased region" description="Low complexity" evidence="1">
    <location>
        <begin position="135"/>
        <end position="174"/>
    </location>
</feature>
<feature type="region of interest" description="Disordered" evidence="1">
    <location>
        <begin position="1023"/>
        <end position="1081"/>
    </location>
</feature>
<proteinExistence type="predicted"/>
<gene>
    <name evidence="4" type="ORF">SCF082_LOCUS10735</name>
</gene>
<dbReference type="Gene3D" id="2.30.42.10">
    <property type="match status" value="1"/>
</dbReference>
<dbReference type="Gene3D" id="2.30.29.30">
    <property type="entry name" value="Pleckstrin-homology domain (PH domain)/Phosphotyrosine-binding domain (PTB)"/>
    <property type="match status" value="2"/>
</dbReference>
<evidence type="ECO:0000256" key="1">
    <source>
        <dbReference type="SAM" id="MobiDB-lite"/>
    </source>
</evidence>
<feature type="compositionally biased region" description="Basic and acidic residues" evidence="1">
    <location>
        <begin position="210"/>
        <end position="219"/>
    </location>
</feature>
<dbReference type="PANTHER" id="PTHR12673:SF159">
    <property type="entry name" value="LD03170P"/>
    <property type="match status" value="1"/>
</dbReference>
<dbReference type="EMBL" id="CAXAMM010006303">
    <property type="protein sequence ID" value="CAK9010587.1"/>
    <property type="molecule type" value="Genomic_DNA"/>
</dbReference>
<feature type="region of interest" description="Disordered" evidence="1">
    <location>
        <begin position="941"/>
        <end position="991"/>
    </location>
</feature>
<feature type="compositionally biased region" description="Low complexity" evidence="1">
    <location>
        <begin position="1559"/>
        <end position="1574"/>
    </location>
</feature>
<feature type="compositionally biased region" description="Gly residues" evidence="1">
    <location>
        <begin position="1448"/>
        <end position="1458"/>
    </location>
</feature>
<feature type="region of interest" description="Disordered" evidence="1">
    <location>
        <begin position="680"/>
        <end position="713"/>
    </location>
</feature>
<feature type="region of interest" description="Disordered" evidence="1">
    <location>
        <begin position="135"/>
        <end position="225"/>
    </location>
</feature>
<name>A0ABP0J8A5_9DINO</name>
<feature type="compositionally biased region" description="Low complexity" evidence="1">
    <location>
        <begin position="735"/>
        <end position="751"/>
    </location>
</feature>
<feature type="region of interest" description="Disordered" evidence="1">
    <location>
        <begin position="1504"/>
        <end position="1574"/>
    </location>
</feature>
<feature type="domain" description="PDZ" evidence="3">
    <location>
        <begin position="852"/>
        <end position="935"/>
    </location>
</feature>
<feature type="compositionally biased region" description="Basic residues" evidence="1">
    <location>
        <begin position="944"/>
        <end position="955"/>
    </location>
</feature>
<evidence type="ECO:0000259" key="3">
    <source>
        <dbReference type="PROSITE" id="PS50106"/>
    </source>
</evidence>
<evidence type="ECO:0000259" key="2">
    <source>
        <dbReference type="PROSITE" id="PS50010"/>
    </source>
</evidence>
<dbReference type="CDD" id="cd00160">
    <property type="entry name" value="RhoGEF"/>
    <property type="match status" value="2"/>
</dbReference>
<feature type="compositionally biased region" description="Low complexity" evidence="1">
    <location>
        <begin position="1507"/>
        <end position="1519"/>
    </location>
</feature>
<dbReference type="PROSITE" id="PS50106">
    <property type="entry name" value="PDZ"/>
    <property type="match status" value="1"/>
</dbReference>
<feature type="region of interest" description="Disordered" evidence="1">
    <location>
        <begin position="732"/>
        <end position="824"/>
    </location>
</feature>
<keyword evidence="5" id="KW-1185">Reference proteome</keyword>
<dbReference type="InterPro" id="IPR036034">
    <property type="entry name" value="PDZ_sf"/>
</dbReference>
<dbReference type="InterPro" id="IPR011993">
    <property type="entry name" value="PH-like_dom_sf"/>
</dbReference>
<feature type="domain" description="DH" evidence="2">
    <location>
        <begin position="1130"/>
        <end position="1330"/>
    </location>
</feature>
<dbReference type="Pfam" id="PF00621">
    <property type="entry name" value="RhoGEF"/>
    <property type="match status" value="2"/>
</dbReference>
<feature type="compositionally biased region" description="Low complexity" evidence="1">
    <location>
        <begin position="789"/>
        <end position="815"/>
    </location>
</feature>
<dbReference type="Proteomes" id="UP001642464">
    <property type="component" value="Unassembled WGS sequence"/>
</dbReference>
<organism evidence="4 5">
    <name type="scientific">Durusdinium trenchii</name>
    <dbReference type="NCBI Taxonomy" id="1381693"/>
    <lineage>
        <taxon>Eukaryota</taxon>
        <taxon>Sar</taxon>
        <taxon>Alveolata</taxon>
        <taxon>Dinophyceae</taxon>
        <taxon>Suessiales</taxon>
        <taxon>Symbiodiniaceae</taxon>
        <taxon>Durusdinium</taxon>
    </lineage>
</organism>
<comment type="caution">
    <text evidence="4">The sequence shown here is derived from an EMBL/GenBank/DDBJ whole genome shotgun (WGS) entry which is preliminary data.</text>
</comment>
<dbReference type="Gene3D" id="1.20.900.10">
    <property type="entry name" value="Dbl homology (DH) domain"/>
    <property type="match status" value="2"/>
</dbReference>
<feature type="compositionally biased region" description="Low complexity" evidence="1">
    <location>
        <begin position="1023"/>
        <end position="1070"/>
    </location>
</feature>
<dbReference type="SUPFAM" id="SSF50729">
    <property type="entry name" value="PH domain-like"/>
    <property type="match status" value="1"/>
</dbReference>
<evidence type="ECO:0000313" key="5">
    <source>
        <dbReference type="Proteomes" id="UP001642464"/>
    </source>
</evidence>
<evidence type="ECO:0000313" key="4">
    <source>
        <dbReference type="EMBL" id="CAK9010587.1"/>
    </source>
</evidence>
<dbReference type="InterPro" id="IPR051092">
    <property type="entry name" value="FYVE_RhoGEF_PH"/>
</dbReference>
<dbReference type="PANTHER" id="PTHR12673">
    <property type="entry name" value="FACIOGENITAL DYSPLASIA PROTEIN"/>
    <property type="match status" value="1"/>
</dbReference>
<reference evidence="4 5" key="1">
    <citation type="submission" date="2024-02" db="EMBL/GenBank/DDBJ databases">
        <authorList>
            <person name="Chen Y."/>
            <person name="Shah S."/>
            <person name="Dougan E. K."/>
            <person name="Thang M."/>
            <person name="Chan C."/>
        </authorList>
    </citation>
    <scope>NUCLEOTIDE SEQUENCE [LARGE SCALE GENOMIC DNA]</scope>
</reference>
<dbReference type="CDD" id="cd00136">
    <property type="entry name" value="PDZ_canonical"/>
    <property type="match status" value="1"/>
</dbReference>
<feature type="region of interest" description="Disordered" evidence="1">
    <location>
        <begin position="1442"/>
        <end position="1461"/>
    </location>
</feature>
<dbReference type="InterPro" id="IPR001478">
    <property type="entry name" value="PDZ"/>
</dbReference>
<sequence length="1574" mass="168451">MTQDAQLVDWARFLRCGVNELAPPGRKLLFEATGLETPAAGGTMKKRKDVHMLVCSDVLVLSQMRKKSTFSRKKPELRWVQVVGLKFDKDPNVRLITLNPGGDDAFPLYCTSATVYEQVLNALSGVVAAISPASSGATASTKATDSADQGSGSGKSSASSATSSSTALGDGASGEAEEKSATSGTTPPAVPPISAIPTEGVPKKVIARHPSSDGPRKSADDEDALQMDGVKITAVFERMMMWAGAGATTVDEANASEARRAMSMANTERTRDQVQCIKVFREILDTERAYVQDMRKLVTEYITPLREASTKEGDKLISAEDLTLIFNNVENILKVNAELLQSLQVGVLRISRNGEIPSLCEVAGVFAKEFERVVPFFKMYWVYCHQYNAALDRVSSLRESNKELGNFLQRREARKKNQQASLQHLLIKPVQRICKYPLLFRELLNHMNKIAARRKEDTDFLQHVSELGHAEKEVQGIANMVNTKVSEAENQDQVMKVYLELGGESGCPGLVTPSRRFVRTEDVLMREAPFSENKRLRYRLYLFNDLIIFAKVQTGGTLGKVGTLGRATATGAISDIIGTLTLKGKSNLRVTHTFDLEQCKGVKVLNYIDEDNRHAFEIRRVSRVERVTKTGSLTSSSGGGASVPTRTTTQIQRFEVWCENKNIMDTLIGVIEGALEKLESNQGTRETAAPNRGKARAWASRTRTKTWRSSYTGSMKGAALDQALKEAAAAEKAADSSADADGATAKSSGAKTDGNGTTPETGSDDSKKAPAKSTSSASGVEQGAPSDPSAAAAAAAVAVVSGSGTSNSNTTTGNTGHTRKKSMEQQQLSLDNLKSRYEVAPRVKPDPKQGGTLKLEIEFPAGPLGLALENSKQPKGVLVACVAALSVAERGGLALGDRVVSVGGNAVPEDATWDQVVDIIKTLPRPLKIGFERTAETMAVGMNKKGKSGKAKVRKSSTDSAAPGSPASSTAGKSDRPASTAPAKSGAAAGPNNPAALSAAVHTATIASAAAAAVVATVEPVAVPADSKTSTKSSSSSSSASSSKSLASVQSSGSGTPSSSSSSKGTGRTGQRAWAQRVDRRKAAHGTTRLLSLKELEACYSSAENAVGASQSDEVEAVFKALEAKAEGDKVIKVMREILETEKKYVCDLRKLIGEYMLPLRQARTASNTQLLSSEDEQAIFLNVEGILKINAELLKNILEGILKTKSAPDLVQAVRVVTKELQDILPFLKIYATFCHRYSSALSKLVSCRQSNKALDQFMQQREGRSENQHSSLQSLLIKPVQRICKYPLLVSSLQKAVGDLLGSDADLHQELDRACKAVEAIAAEVNQKVNDAENMDKVLKVYQQLGGDAGCANLVEPHRRFVSKDDVHVLKAPFYEGKAQKQTAFLFNDVILLAEPRKRESTPESYKLVDRIDLRKCDVKPQTSVSEASFQVTQVTRNVTTSGKNGTTGGTAGGSGTDSKVSTCIQKFRVTCESKEAADRLLADISREIETLIDLDTSKRAVHPGAASGSLHSLGSTSMGGSGKFDSKRGDSLKKRTWNKRAGASKISLEDMENRYNSNASGSAAASAAPTS</sequence>
<feature type="compositionally biased region" description="Basic and acidic residues" evidence="1">
    <location>
        <begin position="1527"/>
        <end position="1536"/>
    </location>
</feature>
<protein>
    <submittedName>
        <fullName evidence="4">RhoGEF domain-containing protein gxcJ</fullName>
    </submittedName>
</protein>
<dbReference type="InterPro" id="IPR035899">
    <property type="entry name" value="DBL_dom_sf"/>
</dbReference>
<dbReference type="SMART" id="SM00325">
    <property type="entry name" value="RhoGEF"/>
    <property type="match status" value="2"/>
</dbReference>
<dbReference type="SMART" id="SM00228">
    <property type="entry name" value="PDZ"/>
    <property type="match status" value="1"/>
</dbReference>